<dbReference type="Proteomes" id="UP000053235">
    <property type="component" value="Unassembled WGS sequence"/>
</dbReference>
<accession>A0A0M7AST2</accession>
<evidence type="ECO:0000313" key="2">
    <source>
        <dbReference type="EMBL" id="CTQ76624.1"/>
    </source>
</evidence>
<sequence length="138" mass="15014">MGVAAEIGQHGLWATEGRFGVDHPFDSAQGREPCREDVTFGQPGQITEEDQIKCTMQNHQPLQKQTPEQSGQDPDRQEKPWTARDPSRAIRRQASAGDNDVDMRMMGECRAPGMQDAGHADARAQVPGIACDGGQCLG</sequence>
<evidence type="ECO:0000256" key="1">
    <source>
        <dbReference type="SAM" id="MobiDB-lite"/>
    </source>
</evidence>
<keyword evidence="3" id="KW-1185">Reference proteome</keyword>
<organism evidence="2 3">
    <name type="scientific">Roseibium alexandrii</name>
    <dbReference type="NCBI Taxonomy" id="388408"/>
    <lineage>
        <taxon>Bacteria</taxon>
        <taxon>Pseudomonadati</taxon>
        <taxon>Pseudomonadota</taxon>
        <taxon>Alphaproteobacteria</taxon>
        <taxon>Hyphomicrobiales</taxon>
        <taxon>Stappiaceae</taxon>
        <taxon>Roseibium</taxon>
    </lineage>
</organism>
<protein>
    <submittedName>
        <fullName evidence="2">Uncharacterized protein</fullName>
    </submittedName>
</protein>
<feature type="compositionally biased region" description="Polar residues" evidence="1">
    <location>
        <begin position="54"/>
        <end position="72"/>
    </location>
</feature>
<evidence type="ECO:0000313" key="3">
    <source>
        <dbReference type="Proteomes" id="UP000053235"/>
    </source>
</evidence>
<reference evidence="3" key="1">
    <citation type="submission" date="2015-07" db="EMBL/GenBank/DDBJ databases">
        <authorList>
            <person name="Rodrigo-Torres Lidia"/>
            <person name="Arahal R.David."/>
        </authorList>
    </citation>
    <scope>NUCLEOTIDE SEQUENCE [LARGE SCALE GENOMIC DNA]</scope>
    <source>
        <strain evidence="3">CECT 5112</strain>
    </source>
</reference>
<feature type="region of interest" description="Disordered" evidence="1">
    <location>
        <begin position="1"/>
        <end position="102"/>
    </location>
</feature>
<name>A0A0M7AST2_9HYPH</name>
<dbReference type="EMBL" id="CXWD01000027">
    <property type="protein sequence ID" value="CTQ76624.1"/>
    <property type="molecule type" value="Genomic_DNA"/>
</dbReference>
<dbReference type="AlphaFoldDB" id="A0A0M7AST2"/>
<gene>
    <name evidence="2" type="ORF">LAX5112_04656</name>
</gene>
<feature type="compositionally biased region" description="Basic and acidic residues" evidence="1">
    <location>
        <begin position="73"/>
        <end position="88"/>
    </location>
</feature>
<proteinExistence type="predicted"/>